<dbReference type="Pfam" id="PF02834">
    <property type="entry name" value="LigT_PEase"/>
    <property type="match status" value="1"/>
</dbReference>
<dbReference type="InterPro" id="IPR009097">
    <property type="entry name" value="Cyclic_Pdiesterase"/>
</dbReference>
<evidence type="ECO:0000256" key="2">
    <source>
        <dbReference type="HAMAP-Rule" id="MF_01940"/>
    </source>
</evidence>
<dbReference type="PANTHER" id="PTHR35561">
    <property type="entry name" value="RNA 2',3'-CYCLIC PHOSPHODIESTERASE"/>
    <property type="match status" value="1"/>
</dbReference>
<dbReference type="RefSeq" id="WP_129150821.1">
    <property type="nucleotide sequence ID" value="NZ_JBHSDO010000014.1"/>
</dbReference>
<dbReference type="EMBL" id="PYAL01000003">
    <property type="protein sequence ID" value="RXN90389.1"/>
    <property type="molecule type" value="Genomic_DNA"/>
</dbReference>
<dbReference type="GO" id="GO:0004113">
    <property type="term" value="F:2',3'-cyclic-nucleotide 3'-phosphodiesterase activity"/>
    <property type="evidence" value="ECO:0007669"/>
    <property type="project" value="InterPro"/>
</dbReference>
<feature type="active site" description="Proton acceptor" evidence="2">
    <location>
        <position position="161"/>
    </location>
</feature>
<comment type="similarity">
    <text evidence="2">Belongs to the 2H phosphoesterase superfamily. ThpR family.</text>
</comment>
<dbReference type="GO" id="GO:0008664">
    <property type="term" value="F:RNA 2',3'-cyclic 3'-phosphodiesterase activity"/>
    <property type="evidence" value="ECO:0007669"/>
    <property type="project" value="UniProtKB-EC"/>
</dbReference>
<dbReference type="AlphaFoldDB" id="A0A4Q1HKC0"/>
<dbReference type="InterPro" id="IPR014051">
    <property type="entry name" value="Phosphoesterase_HXTX"/>
</dbReference>
<dbReference type="Proteomes" id="UP000290849">
    <property type="component" value="Unassembled WGS sequence"/>
</dbReference>
<evidence type="ECO:0000313" key="5">
    <source>
        <dbReference type="EMBL" id="RXN90389.1"/>
    </source>
</evidence>
<comment type="caution">
    <text evidence="5">The sequence shown here is derived from an EMBL/GenBank/DDBJ whole genome shotgun (WGS) entry which is preliminary data.</text>
</comment>
<dbReference type="InterPro" id="IPR004175">
    <property type="entry name" value="RNA_CPDase"/>
</dbReference>
<evidence type="ECO:0000256" key="3">
    <source>
        <dbReference type="SAM" id="MobiDB-lite"/>
    </source>
</evidence>
<reference evidence="5 6" key="1">
    <citation type="journal article" date="2017" name="Int. J. Syst. Evol. Microbiol.">
        <title>Achromobacter aloeverae sp. nov., isolated from the root of Aloe vera (L.) Burm.f.</title>
        <authorList>
            <person name="Kuncharoen N."/>
            <person name="Muramatsu Y."/>
            <person name="Shibata C."/>
            <person name="Kamakura Y."/>
            <person name="Nakagawa Y."/>
            <person name="Tanasupawat S."/>
        </authorList>
    </citation>
    <scope>NUCLEOTIDE SEQUENCE [LARGE SCALE GENOMIC DNA]</scope>
    <source>
        <strain evidence="5 6">AVA-1</strain>
    </source>
</reference>
<sequence>MNNAPRDDTPAAPVVPDTARGASGATAASAASDTAAAARPVRLFFALWPDAATVRALAAWSAQAQATCGGRAMRAETLHLTLAFLGQVPAELVEPLIRLTLQRPFAPGTLRLDRYGVFPRQRIVWAGPGDGAPALAAEVAALWRDLGALGDLRPDHPFRPHVTLLRNADTAAPPPPSPPALDWHYERCVLVQSAQDGQSRYIVKAASR</sequence>
<evidence type="ECO:0000313" key="6">
    <source>
        <dbReference type="Proteomes" id="UP000290849"/>
    </source>
</evidence>
<name>A0A4Q1HKC0_9BURK</name>
<feature type="active site" description="Proton donor" evidence="2">
    <location>
        <position position="79"/>
    </location>
</feature>
<organism evidence="5 6">
    <name type="scientific">Achromobacter aloeverae</name>
    <dbReference type="NCBI Taxonomy" id="1750518"/>
    <lineage>
        <taxon>Bacteria</taxon>
        <taxon>Pseudomonadati</taxon>
        <taxon>Pseudomonadota</taxon>
        <taxon>Betaproteobacteria</taxon>
        <taxon>Burkholderiales</taxon>
        <taxon>Alcaligenaceae</taxon>
        <taxon>Achromobacter</taxon>
    </lineage>
</organism>
<keyword evidence="6" id="KW-1185">Reference proteome</keyword>
<feature type="region of interest" description="Disordered" evidence="3">
    <location>
        <begin position="1"/>
        <end position="31"/>
    </location>
</feature>
<accession>A0A4Q1HKC0</accession>
<proteinExistence type="inferred from homology"/>
<dbReference type="EC" id="3.1.4.58" evidence="2"/>
<dbReference type="SUPFAM" id="SSF55144">
    <property type="entry name" value="LigT-like"/>
    <property type="match status" value="1"/>
</dbReference>
<dbReference type="HAMAP" id="MF_01940">
    <property type="entry name" value="RNA_CPDase"/>
    <property type="match status" value="1"/>
</dbReference>
<keyword evidence="1 2" id="KW-0378">Hydrolase</keyword>
<feature type="short sequence motif" description="HXTX 1" evidence="2">
    <location>
        <begin position="79"/>
        <end position="82"/>
    </location>
</feature>
<comment type="catalytic activity">
    <reaction evidence="2">
        <text>a 3'-end 2',3'-cyclophospho-ribonucleotide-RNA + H2O = a 3'-end 2'-phospho-ribonucleotide-RNA + H(+)</text>
        <dbReference type="Rhea" id="RHEA:11828"/>
        <dbReference type="Rhea" id="RHEA-COMP:10464"/>
        <dbReference type="Rhea" id="RHEA-COMP:17353"/>
        <dbReference type="ChEBI" id="CHEBI:15377"/>
        <dbReference type="ChEBI" id="CHEBI:15378"/>
        <dbReference type="ChEBI" id="CHEBI:83064"/>
        <dbReference type="ChEBI" id="CHEBI:173113"/>
        <dbReference type="EC" id="3.1.4.58"/>
    </reaction>
</comment>
<evidence type="ECO:0000259" key="4">
    <source>
        <dbReference type="Pfam" id="PF02834"/>
    </source>
</evidence>
<gene>
    <name evidence="5" type="primary">thpR</name>
    <name evidence="5" type="ORF">C7R54_12850</name>
</gene>
<dbReference type="OrthoDB" id="7061261at2"/>
<dbReference type="NCBIfam" id="TIGR02258">
    <property type="entry name" value="2_5_ligase"/>
    <property type="match status" value="1"/>
</dbReference>
<evidence type="ECO:0000256" key="1">
    <source>
        <dbReference type="ARBA" id="ARBA00022801"/>
    </source>
</evidence>
<feature type="short sequence motif" description="HXTX 2" evidence="2">
    <location>
        <begin position="161"/>
        <end position="164"/>
    </location>
</feature>
<dbReference type="Gene3D" id="3.90.1140.10">
    <property type="entry name" value="Cyclic phosphodiesterase"/>
    <property type="match status" value="1"/>
</dbReference>
<comment type="function">
    <text evidence="2">Hydrolyzes RNA 2',3'-cyclic phosphodiester to an RNA 2'-phosphomonoester.</text>
</comment>
<protein>
    <recommendedName>
        <fullName evidence="2">RNA 2',3'-cyclic phosphodiesterase</fullName>
        <shortName evidence="2">RNA 2',3'-CPDase</shortName>
        <ecNumber evidence="2">3.1.4.58</ecNumber>
    </recommendedName>
</protein>
<feature type="compositionally biased region" description="Low complexity" evidence="3">
    <location>
        <begin position="17"/>
        <end position="31"/>
    </location>
</feature>
<feature type="domain" description="Phosphoesterase HXTX" evidence="4">
    <location>
        <begin position="50"/>
        <end position="125"/>
    </location>
</feature>
<dbReference type="PANTHER" id="PTHR35561:SF1">
    <property type="entry name" value="RNA 2',3'-CYCLIC PHOSPHODIESTERASE"/>
    <property type="match status" value="1"/>
</dbReference>